<dbReference type="Proteomes" id="UP001159363">
    <property type="component" value="Chromosome 15"/>
</dbReference>
<dbReference type="InterPro" id="IPR041466">
    <property type="entry name" value="Dynein_AAA5_ext"/>
</dbReference>
<accession>A0ABQ9G2W7</accession>
<reference evidence="2 3" key="1">
    <citation type="submission" date="2023-02" db="EMBL/GenBank/DDBJ databases">
        <title>LHISI_Scaffold_Assembly.</title>
        <authorList>
            <person name="Stuart O.P."/>
            <person name="Cleave R."/>
            <person name="Magrath M.J.L."/>
            <person name="Mikheyev A.S."/>
        </authorList>
    </citation>
    <scope>NUCLEOTIDE SEQUENCE [LARGE SCALE GENOMIC DNA]</scope>
    <source>
        <strain evidence="2">Daus_M_001</strain>
        <tissue evidence="2">Leg muscle</tissue>
    </source>
</reference>
<sequence length="127" mass="14761">MLLVDMLLKDAARENGSGTKHMRFWMQAAFMFAGVWGLGGMLDADSRQMFDEFYRDMWRGTNPDYPLPESLDKVDVPLPSEGLIHDYFYVFKQKGAWKYWPEVLKSADIKETFSIQEIIIPTIDTLK</sequence>
<dbReference type="EMBL" id="JARBHB010000016">
    <property type="protein sequence ID" value="KAJ8866810.1"/>
    <property type="molecule type" value="Genomic_DNA"/>
</dbReference>
<dbReference type="Gene3D" id="1.10.472.130">
    <property type="match status" value="1"/>
</dbReference>
<feature type="domain" description="Dynein heavy chain AAA 5 extension" evidence="1">
    <location>
        <begin position="3"/>
        <end position="101"/>
    </location>
</feature>
<organism evidence="2 3">
    <name type="scientific">Dryococelus australis</name>
    <dbReference type="NCBI Taxonomy" id="614101"/>
    <lineage>
        <taxon>Eukaryota</taxon>
        <taxon>Metazoa</taxon>
        <taxon>Ecdysozoa</taxon>
        <taxon>Arthropoda</taxon>
        <taxon>Hexapoda</taxon>
        <taxon>Insecta</taxon>
        <taxon>Pterygota</taxon>
        <taxon>Neoptera</taxon>
        <taxon>Polyneoptera</taxon>
        <taxon>Phasmatodea</taxon>
        <taxon>Verophasmatodea</taxon>
        <taxon>Anareolatae</taxon>
        <taxon>Phasmatidae</taxon>
        <taxon>Eurycanthinae</taxon>
        <taxon>Dryococelus</taxon>
    </lineage>
</organism>
<keyword evidence="3" id="KW-1185">Reference proteome</keyword>
<dbReference type="InterPro" id="IPR026983">
    <property type="entry name" value="DHC"/>
</dbReference>
<dbReference type="PANTHER" id="PTHR22878:SF68">
    <property type="entry name" value="DYNEIN HEAVY CHAIN 6, AXONEMAL-LIKE"/>
    <property type="match status" value="1"/>
</dbReference>
<comment type="caution">
    <text evidence="2">The sequence shown here is derived from an EMBL/GenBank/DDBJ whole genome shotgun (WGS) entry which is preliminary data.</text>
</comment>
<protein>
    <recommendedName>
        <fullName evidence="1">Dynein heavy chain AAA 5 extension domain-containing protein</fullName>
    </recommendedName>
</protein>
<proteinExistence type="predicted"/>
<gene>
    <name evidence="2" type="ORF">PR048_032671</name>
</gene>
<dbReference type="PANTHER" id="PTHR22878">
    <property type="entry name" value="DYNEIN HEAVY CHAIN 6, AXONEMAL-LIKE-RELATED"/>
    <property type="match status" value="1"/>
</dbReference>
<evidence type="ECO:0000313" key="2">
    <source>
        <dbReference type="EMBL" id="KAJ8866810.1"/>
    </source>
</evidence>
<name>A0ABQ9G2W7_9NEOP</name>
<evidence type="ECO:0000259" key="1">
    <source>
        <dbReference type="Pfam" id="PF17852"/>
    </source>
</evidence>
<evidence type="ECO:0000313" key="3">
    <source>
        <dbReference type="Proteomes" id="UP001159363"/>
    </source>
</evidence>
<dbReference type="Pfam" id="PF17852">
    <property type="entry name" value="Dynein_AAA_lid"/>
    <property type="match status" value="1"/>
</dbReference>